<gene>
    <name evidence="1" type="ORF">A2242_00955</name>
</gene>
<dbReference type="AlphaFoldDB" id="A0A1F5SIM6"/>
<name>A0A1F5SIM6_9BACT</name>
<sequence>MKVVIAGSAKLQNEIQKWIEYWNSKNDYLVLDYPKAIPEDNFDELYPEVHKNFFKNITEADVLFIANYKKNGIGGYIGAETFAELGFGLAQKLIYGKKIRLILANMPVKEVACYDEIFLWKKLGWIDEIIG</sequence>
<dbReference type="STRING" id="1797995.A2242_00955"/>
<organism evidence="1 2">
    <name type="scientific">Candidatus Falkowbacteria bacterium RIFOXYA2_FULL_47_9</name>
    <dbReference type="NCBI Taxonomy" id="1797995"/>
    <lineage>
        <taxon>Bacteria</taxon>
        <taxon>Candidatus Falkowiibacteriota</taxon>
    </lineage>
</organism>
<reference evidence="1 2" key="1">
    <citation type="journal article" date="2016" name="Nat. Commun.">
        <title>Thousands of microbial genomes shed light on interconnected biogeochemical processes in an aquifer system.</title>
        <authorList>
            <person name="Anantharaman K."/>
            <person name="Brown C.T."/>
            <person name="Hug L.A."/>
            <person name="Sharon I."/>
            <person name="Castelle C.J."/>
            <person name="Probst A.J."/>
            <person name="Thomas B.C."/>
            <person name="Singh A."/>
            <person name="Wilkins M.J."/>
            <person name="Karaoz U."/>
            <person name="Brodie E.L."/>
            <person name="Williams K.H."/>
            <person name="Hubbard S.S."/>
            <person name="Banfield J.F."/>
        </authorList>
    </citation>
    <scope>NUCLEOTIDE SEQUENCE [LARGE SCALE GENOMIC DNA]</scope>
</reference>
<evidence type="ECO:0000313" key="2">
    <source>
        <dbReference type="Proteomes" id="UP000178925"/>
    </source>
</evidence>
<dbReference type="EMBL" id="MFGC01000044">
    <property type="protein sequence ID" value="OGF26568.1"/>
    <property type="molecule type" value="Genomic_DNA"/>
</dbReference>
<dbReference type="Proteomes" id="UP000178925">
    <property type="component" value="Unassembled WGS sequence"/>
</dbReference>
<accession>A0A1F5SIM6</accession>
<comment type="caution">
    <text evidence="1">The sequence shown here is derived from an EMBL/GenBank/DDBJ whole genome shotgun (WGS) entry which is preliminary data.</text>
</comment>
<evidence type="ECO:0000313" key="1">
    <source>
        <dbReference type="EMBL" id="OGF26568.1"/>
    </source>
</evidence>
<protein>
    <submittedName>
        <fullName evidence="1">Uncharacterized protein</fullName>
    </submittedName>
</protein>
<proteinExistence type="predicted"/>